<keyword evidence="2" id="KW-1185">Reference proteome</keyword>
<sequence>MTRATEMSEDGQITLGQLAREAGDALPICLSTHSGAGGHYFHARRWTAGEVPESYLPRW</sequence>
<gene>
    <name evidence="1" type="ORF">AWC01_00420</name>
</gene>
<dbReference type="EMBL" id="LQOS01000056">
    <property type="protein sequence ID" value="ORV36775.1"/>
    <property type="molecule type" value="Genomic_DNA"/>
</dbReference>
<comment type="caution">
    <text evidence="1">The sequence shown here is derived from an EMBL/GenBank/DDBJ whole genome shotgun (WGS) entry which is preliminary data.</text>
</comment>
<organism evidence="1 2">
    <name type="scientific">Mycolicibacterium doricum</name>
    <dbReference type="NCBI Taxonomy" id="126673"/>
    <lineage>
        <taxon>Bacteria</taxon>
        <taxon>Bacillati</taxon>
        <taxon>Actinomycetota</taxon>
        <taxon>Actinomycetes</taxon>
        <taxon>Mycobacteriales</taxon>
        <taxon>Mycobacteriaceae</taxon>
        <taxon>Mycolicibacterium</taxon>
    </lineage>
</organism>
<dbReference type="Proteomes" id="UP000193564">
    <property type="component" value="Unassembled WGS sequence"/>
</dbReference>
<reference evidence="1 2" key="1">
    <citation type="submission" date="2016-01" db="EMBL/GenBank/DDBJ databases">
        <title>The new phylogeny of the genus Mycobacterium.</title>
        <authorList>
            <person name="Tarcisio F."/>
            <person name="Conor M."/>
            <person name="Antonella G."/>
            <person name="Elisabetta G."/>
            <person name="Giulia F.S."/>
            <person name="Sara T."/>
            <person name="Anna F."/>
            <person name="Clotilde B."/>
            <person name="Roberto B."/>
            <person name="Veronica D.S."/>
            <person name="Fabio R."/>
            <person name="Monica P."/>
            <person name="Olivier J."/>
            <person name="Enrico T."/>
            <person name="Nicola S."/>
        </authorList>
    </citation>
    <scope>NUCLEOTIDE SEQUENCE [LARGE SCALE GENOMIC DNA]</scope>
    <source>
        <strain evidence="1 2">DSM 44339</strain>
    </source>
</reference>
<evidence type="ECO:0000313" key="2">
    <source>
        <dbReference type="Proteomes" id="UP000193564"/>
    </source>
</evidence>
<dbReference type="AlphaFoldDB" id="A0A1X1SYU0"/>
<name>A0A1X1SYU0_9MYCO</name>
<proteinExistence type="predicted"/>
<dbReference type="STRING" id="126673.AWC01_00420"/>
<evidence type="ECO:0000313" key="1">
    <source>
        <dbReference type="EMBL" id="ORV36775.1"/>
    </source>
</evidence>
<protein>
    <submittedName>
        <fullName evidence="1">Uncharacterized protein</fullName>
    </submittedName>
</protein>
<accession>A0A1X1SYU0</accession>